<organism evidence="1 2">
    <name type="scientific">Myroides marinus</name>
    <dbReference type="NCBI Taxonomy" id="703342"/>
    <lineage>
        <taxon>Bacteria</taxon>
        <taxon>Pseudomonadati</taxon>
        <taxon>Bacteroidota</taxon>
        <taxon>Flavobacteriia</taxon>
        <taxon>Flavobacteriales</taxon>
        <taxon>Flavobacteriaceae</taxon>
        <taxon>Myroides</taxon>
    </lineage>
</organism>
<proteinExistence type="predicted"/>
<evidence type="ECO:0000313" key="1">
    <source>
        <dbReference type="EMBL" id="KZE82834.1"/>
    </source>
</evidence>
<reference evidence="1 2" key="1">
    <citation type="submission" date="2016-01" db="EMBL/GenBank/DDBJ databases">
        <title>Whole genome sequencing of Myroides marinus L41.</title>
        <authorList>
            <person name="Hong K.W."/>
        </authorList>
    </citation>
    <scope>NUCLEOTIDE SEQUENCE [LARGE SCALE GENOMIC DNA]</scope>
    <source>
        <strain evidence="1 2">L41</strain>
    </source>
</reference>
<accession>A0A161SAV8</accession>
<dbReference type="Pfam" id="PF13420">
    <property type="entry name" value="Acetyltransf_4"/>
    <property type="match status" value="1"/>
</dbReference>
<sequence length="185" mass="22322">MNLYKVLNKQVYSEGNYSIVPIRFEDRHDIMKWRNEQMYHLRQDKLLTVEDQENYFNNIVSKLFDQDRPSQILFSYLKGEQCIGYGGLVHINWIDKNAEISFIMDTELERENFEGIWSAYLKLIERASFEELGLHKLTTYAFDLRPHLYTMLEKNGYFFDARLKEHCFYNNEFIDVVMHYKLSSL</sequence>
<keyword evidence="2" id="KW-1185">Reference proteome</keyword>
<dbReference type="AlphaFoldDB" id="A0A161SAV8"/>
<evidence type="ECO:0000313" key="2">
    <source>
        <dbReference type="Proteomes" id="UP000076630"/>
    </source>
</evidence>
<keyword evidence="1" id="KW-0808">Transferase</keyword>
<dbReference type="GO" id="GO:0016740">
    <property type="term" value="F:transferase activity"/>
    <property type="evidence" value="ECO:0007669"/>
    <property type="project" value="UniProtKB-KW"/>
</dbReference>
<dbReference type="SUPFAM" id="SSF55729">
    <property type="entry name" value="Acyl-CoA N-acyltransferases (Nat)"/>
    <property type="match status" value="1"/>
</dbReference>
<dbReference type="EMBL" id="LQNU01000042">
    <property type="protein sequence ID" value="KZE82834.1"/>
    <property type="molecule type" value="Genomic_DNA"/>
</dbReference>
<name>A0A161SAV8_9FLAO</name>
<dbReference type="InterPro" id="IPR016181">
    <property type="entry name" value="Acyl_CoA_acyltransferase"/>
</dbReference>
<dbReference type="Proteomes" id="UP000076630">
    <property type="component" value="Unassembled WGS sequence"/>
</dbReference>
<gene>
    <name evidence="1" type="ORF">AV926_06240</name>
</gene>
<dbReference type="OrthoDB" id="6290225at2"/>
<comment type="caution">
    <text evidence="1">The sequence shown here is derived from an EMBL/GenBank/DDBJ whole genome shotgun (WGS) entry which is preliminary data.</text>
</comment>
<dbReference type="RefSeq" id="WP_038987631.1">
    <property type="nucleotide sequence ID" value="NZ_JWJO01000055.1"/>
</dbReference>
<dbReference type="Gene3D" id="3.40.630.30">
    <property type="match status" value="1"/>
</dbReference>
<protein>
    <submittedName>
        <fullName evidence="1">Ribosomal-protein-serine acetyltransferase</fullName>
    </submittedName>
</protein>